<dbReference type="GO" id="GO:0003677">
    <property type="term" value="F:DNA binding"/>
    <property type="evidence" value="ECO:0007669"/>
    <property type="project" value="InterPro"/>
</dbReference>
<accession>A0A9P6TGJ6</accession>
<reference evidence="2" key="1">
    <citation type="submission" date="2013-11" db="EMBL/GenBank/DDBJ databases">
        <title>Genome sequence of the fusiform rust pathogen reveals effectors for host alternation and coevolution with pine.</title>
        <authorList>
            <consortium name="DOE Joint Genome Institute"/>
            <person name="Smith K."/>
            <person name="Pendleton A."/>
            <person name="Kubisiak T."/>
            <person name="Anderson C."/>
            <person name="Salamov A."/>
            <person name="Aerts A."/>
            <person name="Riley R."/>
            <person name="Clum A."/>
            <person name="Lindquist E."/>
            <person name="Ence D."/>
            <person name="Campbell M."/>
            <person name="Kronenberg Z."/>
            <person name="Feau N."/>
            <person name="Dhillon B."/>
            <person name="Hamelin R."/>
            <person name="Burleigh J."/>
            <person name="Smith J."/>
            <person name="Yandell M."/>
            <person name="Nelson C."/>
            <person name="Grigoriev I."/>
            <person name="Davis J."/>
        </authorList>
    </citation>
    <scope>NUCLEOTIDE SEQUENCE</scope>
    <source>
        <strain evidence="2">G11</strain>
    </source>
</reference>
<gene>
    <name evidence="2" type="ORF">CROQUDRAFT_37219</name>
</gene>
<dbReference type="PANTHER" id="PTHR34605">
    <property type="entry name" value="PHAGE_INTEGRASE DOMAIN-CONTAINING PROTEIN"/>
    <property type="match status" value="1"/>
</dbReference>
<dbReference type="AlphaFoldDB" id="A0A9P6TGJ6"/>
<organism evidence="2 3">
    <name type="scientific">Cronartium quercuum f. sp. fusiforme G11</name>
    <dbReference type="NCBI Taxonomy" id="708437"/>
    <lineage>
        <taxon>Eukaryota</taxon>
        <taxon>Fungi</taxon>
        <taxon>Dikarya</taxon>
        <taxon>Basidiomycota</taxon>
        <taxon>Pucciniomycotina</taxon>
        <taxon>Pucciniomycetes</taxon>
        <taxon>Pucciniales</taxon>
        <taxon>Coleosporiaceae</taxon>
        <taxon>Cronartium</taxon>
    </lineage>
</organism>
<evidence type="ECO:0008006" key="4">
    <source>
        <dbReference type="Google" id="ProtNLM"/>
    </source>
</evidence>
<dbReference type="Gene3D" id="1.10.443.10">
    <property type="entry name" value="Intergrase catalytic core"/>
    <property type="match status" value="1"/>
</dbReference>
<dbReference type="OrthoDB" id="5598396at2759"/>
<keyword evidence="1" id="KW-0233">DNA recombination</keyword>
<dbReference type="GO" id="GO:0006310">
    <property type="term" value="P:DNA recombination"/>
    <property type="evidence" value="ECO:0007669"/>
    <property type="project" value="UniProtKB-KW"/>
</dbReference>
<dbReference type="EMBL" id="MU167215">
    <property type="protein sequence ID" value="KAG0151074.1"/>
    <property type="molecule type" value="Genomic_DNA"/>
</dbReference>
<proteinExistence type="predicted"/>
<feature type="non-terminal residue" evidence="2">
    <location>
        <position position="1"/>
    </location>
</feature>
<dbReference type="InterPro" id="IPR052925">
    <property type="entry name" value="Phage_Integrase-like_Recomb"/>
</dbReference>
<evidence type="ECO:0000313" key="2">
    <source>
        <dbReference type="EMBL" id="KAG0151074.1"/>
    </source>
</evidence>
<dbReference type="Proteomes" id="UP000886653">
    <property type="component" value="Unassembled WGS sequence"/>
</dbReference>
<evidence type="ECO:0000256" key="1">
    <source>
        <dbReference type="ARBA" id="ARBA00023172"/>
    </source>
</evidence>
<dbReference type="InterPro" id="IPR011010">
    <property type="entry name" value="DNA_brk_join_enz"/>
</dbReference>
<dbReference type="PANTHER" id="PTHR34605:SF3">
    <property type="entry name" value="P CELL-TYPE AGGLUTINATION PROTEIN MAP4-LIKE-RELATED"/>
    <property type="match status" value="1"/>
</dbReference>
<comment type="caution">
    <text evidence="2">The sequence shown here is derived from an EMBL/GenBank/DDBJ whole genome shotgun (WGS) entry which is preliminary data.</text>
</comment>
<keyword evidence="3" id="KW-1185">Reference proteome</keyword>
<evidence type="ECO:0000313" key="3">
    <source>
        <dbReference type="Proteomes" id="UP000886653"/>
    </source>
</evidence>
<protein>
    <recommendedName>
        <fullName evidence="4">Integrase</fullName>
    </recommendedName>
</protein>
<name>A0A9P6TGJ6_9BASI</name>
<sequence>KSPLNLLNLELASRSMSRSFDDGLFTTLLFIGFHGLHWLGELVQPDPAKLKNEQKITKCSSCSFSHCGSYAKYTLPYHKGDPFYLSSTVILPSCEDRRICPVTALKVYLSVRDKYFLLSQFLFMMSKGTPPTRAWFLHCFCKLFSRDKSGHSMQSGGTTALVQAGLPLNYIQDIGHWSSKAFKSYIRDHPLLRLRELQKASLSHPAHLGHQIHF</sequence>
<dbReference type="GO" id="GO:0015074">
    <property type="term" value="P:DNA integration"/>
    <property type="evidence" value="ECO:0007669"/>
    <property type="project" value="InterPro"/>
</dbReference>
<dbReference type="SUPFAM" id="SSF56349">
    <property type="entry name" value="DNA breaking-rejoining enzymes"/>
    <property type="match status" value="1"/>
</dbReference>
<dbReference type="InterPro" id="IPR013762">
    <property type="entry name" value="Integrase-like_cat_sf"/>
</dbReference>